<dbReference type="Gene3D" id="1.10.1200.10">
    <property type="entry name" value="ACP-like"/>
    <property type="match status" value="1"/>
</dbReference>
<evidence type="ECO:0000313" key="2">
    <source>
        <dbReference type="EMBL" id="AJA44410.1"/>
    </source>
</evidence>
<accession>A0A0A7RYN1</accession>
<sequence length="81" mass="9270">MDSQEMKAAVRQFLARSLRGHTLGDDDDIFSLGLVHSLFTVQIILFIEKTFHVELEVSELKIEQISSVNKIVELVQQELKN</sequence>
<dbReference type="OrthoDB" id="9182203at2"/>
<keyword evidence="4" id="KW-1185">Reference proteome</keyword>
<evidence type="ECO:0000259" key="1">
    <source>
        <dbReference type="PROSITE" id="PS50075"/>
    </source>
</evidence>
<dbReference type="Proteomes" id="UP000030901">
    <property type="component" value="Chromosome"/>
</dbReference>
<reference evidence="3 5" key="2">
    <citation type="submission" date="2018-05" db="EMBL/GenBank/DDBJ databases">
        <title>Reference genomes for bee gut microbiota database.</title>
        <authorList>
            <person name="Ellegaard K.M."/>
        </authorList>
    </citation>
    <scope>NUCLEOTIDE SEQUENCE [LARGE SCALE GENOMIC DNA]</scope>
    <source>
        <strain evidence="3 5">ESL0167</strain>
    </source>
</reference>
<gene>
    <name evidence="3" type="primary">clbE</name>
    <name evidence="3" type="ORF">DKK76_02795</name>
    <name evidence="2" type="ORF">FPB0191_00579</name>
</gene>
<dbReference type="InterPro" id="IPR009081">
    <property type="entry name" value="PP-bd_ACP"/>
</dbReference>
<evidence type="ECO:0000313" key="5">
    <source>
        <dbReference type="Proteomes" id="UP000247838"/>
    </source>
</evidence>
<dbReference type="AlphaFoldDB" id="A0A0A7RYN1"/>
<dbReference type="STRING" id="1267021.FPB0191_00579"/>
<dbReference type="Pfam" id="PF00550">
    <property type="entry name" value="PP-binding"/>
    <property type="match status" value="1"/>
</dbReference>
<reference evidence="2 4" key="1">
    <citation type="journal article" date="2014" name="Appl. Environ. Microbiol.">
        <title>Gut symbionts from distinct hosts exhibit genotoxic activity via divergent colibactin biosynthetic pathways.</title>
        <authorList>
            <person name="Engel P."/>
            <person name="Vizcaino M.I."/>
            <person name="Crawford J.M."/>
        </authorList>
    </citation>
    <scope>NUCLEOTIDE SEQUENCE [LARGE SCALE GENOMIC DNA]</scope>
    <source>
        <strain evidence="2 4">PEB0191</strain>
    </source>
</reference>
<dbReference type="KEGG" id="fpp:FPB0191_00579"/>
<dbReference type="RefSeq" id="WP_039103885.1">
    <property type="nucleotide sequence ID" value="NZ_CALYQC010000006.1"/>
</dbReference>
<organism evidence="2 4">
    <name type="scientific">Frischella perrara</name>
    <dbReference type="NCBI Taxonomy" id="1267021"/>
    <lineage>
        <taxon>Bacteria</taxon>
        <taxon>Pseudomonadati</taxon>
        <taxon>Pseudomonadota</taxon>
        <taxon>Gammaproteobacteria</taxon>
        <taxon>Orbales</taxon>
        <taxon>Orbaceae</taxon>
        <taxon>Frischella</taxon>
    </lineage>
</organism>
<dbReference type="InterPro" id="IPR036736">
    <property type="entry name" value="ACP-like_sf"/>
</dbReference>
<dbReference type="EMBL" id="QGLM01000007">
    <property type="protein sequence ID" value="PXY95835.1"/>
    <property type="molecule type" value="Genomic_DNA"/>
</dbReference>
<dbReference type="SUPFAM" id="SSF47336">
    <property type="entry name" value="ACP-like"/>
    <property type="match status" value="1"/>
</dbReference>
<dbReference type="HOGENOM" id="CLU_108696_16_4_6"/>
<dbReference type="Proteomes" id="UP000247838">
    <property type="component" value="Unassembled WGS sequence"/>
</dbReference>
<evidence type="ECO:0000313" key="3">
    <source>
        <dbReference type="EMBL" id="PXY95835.1"/>
    </source>
</evidence>
<protein>
    <submittedName>
        <fullName evidence="3">Colibactin biosynthesis aminomalonyl-acyl carrier protein ClbE</fullName>
    </submittedName>
    <submittedName>
        <fullName evidence="2">Phosphopantetheine attachment site</fullName>
    </submittedName>
</protein>
<dbReference type="EMBL" id="CP009056">
    <property type="protein sequence ID" value="AJA44410.1"/>
    <property type="molecule type" value="Genomic_DNA"/>
</dbReference>
<evidence type="ECO:0000313" key="4">
    <source>
        <dbReference type="Proteomes" id="UP000030901"/>
    </source>
</evidence>
<dbReference type="PROSITE" id="PS50075">
    <property type="entry name" value="CARRIER"/>
    <property type="match status" value="1"/>
</dbReference>
<feature type="domain" description="Carrier" evidence="1">
    <location>
        <begin position="1"/>
        <end position="79"/>
    </location>
</feature>
<proteinExistence type="predicted"/>
<name>A0A0A7RYN1_FRIPE</name>